<comment type="similarity">
    <text evidence="2 6">Belongs to the cytochrome P450 family.</text>
</comment>
<evidence type="ECO:0000256" key="4">
    <source>
        <dbReference type="ARBA" id="ARBA00023004"/>
    </source>
</evidence>
<dbReference type="GO" id="GO:0004497">
    <property type="term" value="F:monooxygenase activity"/>
    <property type="evidence" value="ECO:0007669"/>
    <property type="project" value="UniProtKB-KW"/>
</dbReference>
<evidence type="ECO:0000256" key="1">
    <source>
        <dbReference type="ARBA" id="ARBA00001971"/>
    </source>
</evidence>
<accession>A0A6A6DHD3</accession>
<feature type="binding site" description="axial binding residue" evidence="5">
    <location>
        <position position="474"/>
    </location>
    <ligand>
        <name>heme</name>
        <dbReference type="ChEBI" id="CHEBI:30413"/>
    </ligand>
    <ligandPart>
        <name>Fe</name>
        <dbReference type="ChEBI" id="CHEBI:18248"/>
    </ligandPart>
</feature>
<dbReference type="PROSITE" id="PS00086">
    <property type="entry name" value="CYTOCHROME_P450"/>
    <property type="match status" value="1"/>
</dbReference>
<keyword evidence="4 5" id="KW-0408">Iron</keyword>
<evidence type="ECO:0000313" key="8">
    <source>
        <dbReference type="Proteomes" id="UP000800200"/>
    </source>
</evidence>
<dbReference type="GO" id="GO:0020037">
    <property type="term" value="F:heme binding"/>
    <property type="evidence" value="ECO:0007669"/>
    <property type="project" value="InterPro"/>
</dbReference>
<comment type="cofactor">
    <cofactor evidence="1 5">
        <name>heme</name>
        <dbReference type="ChEBI" id="CHEBI:30413"/>
    </cofactor>
</comment>
<keyword evidence="3 5" id="KW-0479">Metal-binding</keyword>
<dbReference type="PANTHER" id="PTHR24305:SF166">
    <property type="entry name" value="CYTOCHROME P450 12A4, MITOCHONDRIAL-RELATED"/>
    <property type="match status" value="1"/>
</dbReference>
<name>A0A6A6DHD3_9PEZI</name>
<reference evidence="7" key="1">
    <citation type="journal article" date="2020" name="Stud. Mycol.">
        <title>101 Dothideomycetes genomes: a test case for predicting lifestyles and emergence of pathogens.</title>
        <authorList>
            <person name="Haridas S."/>
            <person name="Albert R."/>
            <person name="Binder M."/>
            <person name="Bloem J."/>
            <person name="Labutti K."/>
            <person name="Salamov A."/>
            <person name="Andreopoulos B."/>
            <person name="Baker S."/>
            <person name="Barry K."/>
            <person name="Bills G."/>
            <person name="Bluhm B."/>
            <person name="Cannon C."/>
            <person name="Castanera R."/>
            <person name="Culley D."/>
            <person name="Daum C."/>
            <person name="Ezra D."/>
            <person name="Gonzalez J."/>
            <person name="Henrissat B."/>
            <person name="Kuo A."/>
            <person name="Liang C."/>
            <person name="Lipzen A."/>
            <person name="Lutzoni F."/>
            <person name="Magnuson J."/>
            <person name="Mondo S."/>
            <person name="Nolan M."/>
            <person name="Ohm R."/>
            <person name="Pangilinan J."/>
            <person name="Park H.-J."/>
            <person name="Ramirez L."/>
            <person name="Alfaro M."/>
            <person name="Sun H."/>
            <person name="Tritt A."/>
            <person name="Yoshinaga Y."/>
            <person name="Zwiers L.-H."/>
            <person name="Turgeon B."/>
            <person name="Goodwin S."/>
            <person name="Spatafora J."/>
            <person name="Crous P."/>
            <person name="Grigoriev I."/>
        </authorList>
    </citation>
    <scope>NUCLEOTIDE SEQUENCE</scope>
    <source>
        <strain evidence="7">CBS 207.26</strain>
    </source>
</reference>
<keyword evidence="5 6" id="KW-0349">Heme</keyword>
<dbReference type="PRINTS" id="PR00385">
    <property type="entry name" value="P450"/>
</dbReference>
<dbReference type="GO" id="GO:0016705">
    <property type="term" value="F:oxidoreductase activity, acting on paired donors, with incorporation or reduction of molecular oxygen"/>
    <property type="evidence" value="ECO:0007669"/>
    <property type="project" value="InterPro"/>
</dbReference>
<dbReference type="SUPFAM" id="SSF48264">
    <property type="entry name" value="Cytochrome P450"/>
    <property type="match status" value="1"/>
</dbReference>
<organism evidence="7 8">
    <name type="scientific">Zopfia rhizophila CBS 207.26</name>
    <dbReference type="NCBI Taxonomy" id="1314779"/>
    <lineage>
        <taxon>Eukaryota</taxon>
        <taxon>Fungi</taxon>
        <taxon>Dikarya</taxon>
        <taxon>Ascomycota</taxon>
        <taxon>Pezizomycotina</taxon>
        <taxon>Dothideomycetes</taxon>
        <taxon>Dothideomycetes incertae sedis</taxon>
        <taxon>Zopfiaceae</taxon>
        <taxon>Zopfia</taxon>
    </lineage>
</organism>
<evidence type="ECO:0000256" key="2">
    <source>
        <dbReference type="ARBA" id="ARBA00010617"/>
    </source>
</evidence>
<dbReference type="GO" id="GO:0005506">
    <property type="term" value="F:iron ion binding"/>
    <property type="evidence" value="ECO:0007669"/>
    <property type="project" value="InterPro"/>
</dbReference>
<keyword evidence="8" id="KW-1185">Reference proteome</keyword>
<dbReference type="InterPro" id="IPR050121">
    <property type="entry name" value="Cytochrome_P450_monoxygenase"/>
</dbReference>
<dbReference type="InterPro" id="IPR002401">
    <property type="entry name" value="Cyt_P450_E_grp-I"/>
</dbReference>
<dbReference type="InterPro" id="IPR017972">
    <property type="entry name" value="Cyt_P450_CS"/>
</dbReference>
<protein>
    <submittedName>
        <fullName evidence="7">Putative cytochrome P450 monooxygenase</fullName>
    </submittedName>
</protein>
<evidence type="ECO:0000256" key="3">
    <source>
        <dbReference type="ARBA" id="ARBA00022723"/>
    </source>
</evidence>
<proteinExistence type="inferred from homology"/>
<dbReference type="PRINTS" id="PR00463">
    <property type="entry name" value="EP450I"/>
</dbReference>
<dbReference type="PANTHER" id="PTHR24305">
    <property type="entry name" value="CYTOCHROME P450"/>
    <property type="match status" value="1"/>
</dbReference>
<keyword evidence="6" id="KW-0560">Oxidoreductase</keyword>
<dbReference type="OrthoDB" id="1470350at2759"/>
<keyword evidence="6 7" id="KW-0503">Monooxygenase</keyword>
<evidence type="ECO:0000256" key="6">
    <source>
        <dbReference type="RuleBase" id="RU000461"/>
    </source>
</evidence>
<dbReference type="Gene3D" id="1.10.630.10">
    <property type="entry name" value="Cytochrome P450"/>
    <property type="match status" value="1"/>
</dbReference>
<dbReference type="Proteomes" id="UP000800200">
    <property type="component" value="Unassembled WGS sequence"/>
</dbReference>
<evidence type="ECO:0000313" key="7">
    <source>
        <dbReference type="EMBL" id="KAF2178954.1"/>
    </source>
</evidence>
<evidence type="ECO:0000256" key="5">
    <source>
        <dbReference type="PIRSR" id="PIRSR602401-1"/>
    </source>
</evidence>
<dbReference type="AlphaFoldDB" id="A0A6A6DHD3"/>
<dbReference type="InterPro" id="IPR001128">
    <property type="entry name" value="Cyt_P450"/>
</dbReference>
<gene>
    <name evidence="7" type="ORF">K469DRAFT_731383</name>
</gene>
<dbReference type="Pfam" id="PF00067">
    <property type="entry name" value="p450"/>
    <property type="match status" value="1"/>
</dbReference>
<dbReference type="EMBL" id="ML994671">
    <property type="protein sequence ID" value="KAF2178954.1"/>
    <property type="molecule type" value="Genomic_DNA"/>
</dbReference>
<sequence>MGLHLSVIILALFPTVLSIYKYIIYPAFLSPLSRIPNAHRTSSISPLWILYKRWKYQDPPAVHAAHLQKGNAISINCVKDGVNIVYAPNFDKSGWYSPLENYGVQSMVSMLAGGPHSIRKRMLSHFYSKSYLLSSPFLSSITSTLVHTRFLHQLTTFASSQSPLDIIPVVLAFTIDMNTSYQFGIAGGTKYMQNEEERNKFVEFYRMRMSCVFWRQELPELTKWMERFGLRVVKRRYDDGHRQLEKIFLRLCDRTAVTYESLTNRKPSSRPVDKLDGGVKEEDYPLVYAQLRSSIETLDSKATGLIPQQTERQRLEIACELFDLLIAGFDTSTITLKWLMYNLCQHPDIQEKLITELRSMDEPLLVSTSSGSTSFPSPKTLDSLPHLEAIILETLRLHPAAPGTLPRLVPQGGATLGGYDNIPTGTRVSAQAYSLHRNADVFLDPEAWKPERWLDAGPEMQMWFWAFGSGGRMCVGKSFAFYRK</sequence>
<dbReference type="InterPro" id="IPR036396">
    <property type="entry name" value="Cyt_P450_sf"/>
</dbReference>